<dbReference type="Gene3D" id="2.60.260.40">
    <property type="entry name" value="q5lls5 like domains"/>
    <property type="match status" value="1"/>
</dbReference>
<accession>A0AAU8A2Q3</accession>
<dbReference type="InterPro" id="IPR019401">
    <property type="entry name" value="Znf_CHCC"/>
</dbReference>
<keyword evidence="2" id="KW-0862">Zinc</keyword>
<keyword evidence="2" id="KW-0479">Metal-binding</keyword>
<evidence type="ECO:0000259" key="1">
    <source>
        <dbReference type="Pfam" id="PF10276"/>
    </source>
</evidence>
<evidence type="ECO:0000313" key="2">
    <source>
        <dbReference type="EMBL" id="XCC57498.1"/>
    </source>
</evidence>
<proteinExistence type="predicted"/>
<feature type="domain" description="Zinc finger CHCC-type" evidence="1">
    <location>
        <begin position="31"/>
        <end position="54"/>
    </location>
</feature>
<sequence length="65" mass="7370">MSELKELNAVMIHGNDLPLHCPTKDTPSWNYHPRVFLDVLETGVVRCPYCGTIYRLIPGTEPHGH</sequence>
<organism evidence="2">
    <name type="scientific">Polynucleobacter sp. UK-FUSCHL-C3</name>
    <dbReference type="NCBI Taxonomy" id="2955208"/>
    <lineage>
        <taxon>Bacteria</taxon>
        <taxon>Pseudomonadati</taxon>
        <taxon>Pseudomonadota</taxon>
        <taxon>Betaproteobacteria</taxon>
        <taxon>Burkholderiales</taxon>
        <taxon>Burkholderiaceae</taxon>
        <taxon>Polynucleobacter</taxon>
    </lineage>
</organism>
<gene>
    <name evidence="2" type="ORF">NKE59_08390</name>
</gene>
<reference evidence="2" key="1">
    <citation type="submission" date="2022-06" db="EMBL/GenBank/DDBJ databases">
        <title>New Polynucleobacter species.</title>
        <authorList>
            <person name="Hahn M.W."/>
        </authorList>
    </citation>
    <scope>NUCLEOTIDE SEQUENCE</scope>
    <source>
        <strain evidence="2">UK-FUSCHL-C3</strain>
    </source>
</reference>
<dbReference type="GO" id="GO:0008270">
    <property type="term" value="F:zinc ion binding"/>
    <property type="evidence" value="ECO:0007669"/>
    <property type="project" value="UniProtKB-KW"/>
</dbReference>
<dbReference type="EMBL" id="CP099959">
    <property type="protein sequence ID" value="XCC57498.1"/>
    <property type="molecule type" value="Genomic_DNA"/>
</dbReference>
<name>A0AAU8A2Q3_9BURK</name>
<dbReference type="RefSeq" id="WP_353438528.1">
    <property type="nucleotide sequence ID" value="NZ_CP099959.1"/>
</dbReference>
<protein>
    <submittedName>
        <fullName evidence="2">Zinc-finger domain-containing protein</fullName>
    </submittedName>
</protein>
<dbReference type="Pfam" id="PF10276">
    <property type="entry name" value="zf-CHCC"/>
    <property type="match status" value="1"/>
</dbReference>
<keyword evidence="2" id="KW-0863">Zinc-finger</keyword>
<dbReference type="AlphaFoldDB" id="A0AAU8A2Q3"/>